<reference evidence="2" key="1">
    <citation type="submission" date="2020-02" db="EMBL/GenBank/DDBJ databases">
        <authorList>
            <person name="Meier V. D."/>
        </authorList>
    </citation>
    <scope>NUCLEOTIDE SEQUENCE</scope>
    <source>
        <strain evidence="2">AVDCRST_MAG67</strain>
    </source>
</reference>
<sequence length="64" mass="6932">CAPSCISPTGLASRPRPTVSATRRRNGSSRTRAWARLRGRTSVRPCPSRVSHCRLRRSAQAAGS</sequence>
<organism evidence="2">
    <name type="scientific">uncultured Solirubrobacteraceae bacterium</name>
    <dbReference type="NCBI Taxonomy" id="1162706"/>
    <lineage>
        <taxon>Bacteria</taxon>
        <taxon>Bacillati</taxon>
        <taxon>Actinomycetota</taxon>
        <taxon>Thermoleophilia</taxon>
        <taxon>Solirubrobacterales</taxon>
        <taxon>Solirubrobacteraceae</taxon>
        <taxon>environmental samples</taxon>
    </lineage>
</organism>
<evidence type="ECO:0000313" key="2">
    <source>
        <dbReference type="EMBL" id="CAA9513194.1"/>
    </source>
</evidence>
<dbReference type="EMBL" id="CADCVQ010000119">
    <property type="protein sequence ID" value="CAA9513194.1"/>
    <property type="molecule type" value="Genomic_DNA"/>
</dbReference>
<feature type="non-terminal residue" evidence="2">
    <location>
        <position position="1"/>
    </location>
</feature>
<evidence type="ECO:0000256" key="1">
    <source>
        <dbReference type="SAM" id="MobiDB-lite"/>
    </source>
</evidence>
<gene>
    <name evidence="2" type="ORF">AVDCRST_MAG67-2926</name>
</gene>
<accession>A0A6J4T3I3</accession>
<dbReference type="AlphaFoldDB" id="A0A6J4T3I3"/>
<proteinExistence type="predicted"/>
<protein>
    <submittedName>
        <fullName evidence="2">Uncharacterized protein</fullName>
    </submittedName>
</protein>
<feature type="region of interest" description="Disordered" evidence="1">
    <location>
        <begin position="1"/>
        <end position="64"/>
    </location>
</feature>
<name>A0A6J4T3I3_9ACTN</name>
<feature type="non-terminal residue" evidence="2">
    <location>
        <position position="64"/>
    </location>
</feature>
<feature type="compositionally biased region" description="Basic residues" evidence="1">
    <location>
        <begin position="22"/>
        <end position="41"/>
    </location>
</feature>